<sequence>MRCRGASYYLNLNIYRERKDESQDHFEIKLKKIIIKKPKKIKEQFGSTSNREESECDKATNNRKKVFNPFCIEGKNSHIIGLIRSTGDNPIHVGQHHHIVDFEQLLRDEIKNLTTITPKSYIYKISKNLQYVNPNAKIKDLKNQLDFQKCKGMLLLSEAFILKSFYRWPKMVNDDPNEPLTKFMSNIGSFISGSSHVCDSMSIMRCLGRKNKQHQPKFQYHICVTKPHKVGVCFKRAGKGQFFMSSSMKLRD</sequence>
<proteinExistence type="predicted"/>
<dbReference type="AlphaFoldDB" id="A0A9Q1GQH2"/>
<evidence type="ECO:0000313" key="1">
    <source>
        <dbReference type="EMBL" id="KAJ8423719.1"/>
    </source>
</evidence>
<dbReference type="EMBL" id="JAKOGI010001890">
    <property type="protein sequence ID" value="KAJ8423719.1"/>
    <property type="molecule type" value="Genomic_DNA"/>
</dbReference>
<dbReference type="Proteomes" id="UP001153076">
    <property type="component" value="Unassembled WGS sequence"/>
</dbReference>
<accession>A0A9Q1GQH2</accession>
<comment type="caution">
    <text evidence="1">The sequence shown here is derived from an EMBL/GenBank/DDBJ whole genome shotgun (WGS) entry which is preliminary data.</text>
</comment>
<reference evidence="1" key="1">
    <citation type="submission" date="2022-04" db="EMBL/GenBank/DDBJ databases">
        <title>Carnegiea gigantea Genome sequencing and assembly v2.</title>
        <authorList>
            <person name="Copetti D."/>
            <person name="Sanderson M.J."/>
            <person name="Burquez A."/>
            <person name="Wojciechowski M.F."/>
        </authorList>
    </citation>
    <scope>NUCLEOTIDE SEQUENCE</scope>
    <source>
        <strain evidence="1">SGP5-SGP5p</strain>
        <tissue evidence="1">Aerial part</tissue>
    </source>
</reference>
<gene>
    <name evidence="1" type="ORF">Cgig2_022544</name>
</gene>
<organism evidence="1 2">
    <name type="scientific">Carnegiea gigantea</name>
    <dbReference type="NCBI Taxonomy" id="171969"/>
    <lineage>
        <taxon>Eukaryota</taxon>
        <taxon>Viridiplantae</taxon>
        <taxon>Streptophyta</taxon>
        <taxon>Embryophyta</taxon>
        <taxon>Tracheophyta</taxon>
        <taxon>Spermatophyta</taxon>
        <taxon>Magnoliopsida</taxon>
        <taxon>eudicotyledons</taxon>
        <taxon>Gunneridae</taxon>
        <taxon>Pentapetalae</taxon>
        <taxon>Caryophyllales</taxon>
        <taxon>Cactineae</taxon>
        <taxon>Cactaceae</taxon>
        <taxon>Cactoideae</taxon>
        <taxon>Echinocereeae</taxon>
        <taxon>Carnegiea</taxon>
    </lineage>
</organism>
<protein>
    <submittedName>
        <fullName evidence="1">Uncharacterized protein</fullName>
    </submittedName>
</protein>
<keyword evidence="2" id="KW-1185">Reference proteome</keyword>
<evidence type="ECO:0000313" key="2">
    <source>
        <dbReference type="Proteomes" id="UP001153076"/>
    </source>
</evidence>
<name>A0A9Q1GQH2_9CARY</name>